<feature type="domain" description="SLH" evidence="8">
    <location>
        <begin position="1210"/>
        <end position="1273"/>
    </location>
</feature>
<evidence type="ECO:0000313" key="9">
    <source>
        <dbReference type="EMBL" id="SDM31981.1"/>
    </source>
</evidence>
<feature type="domain" description="Fibronectin type-III" evidence="7">
    <location>
        <begin position="807"/>
        <end position="896"/>
    </location>
</feature>
<evidence type="ECO:0000256" key="3">
    <source>
        <dbReference type="ARBA" id="ARBA00023001"/>
    </source>
</evidence>
<proteinExistence type="predicted"/>
<evidence type="ECO:0000259" key="8">
    <source>
        <dbReference type="PROSITE" id="PS51272"/>
    </source>
</evidence>
<feature type="domain" description="SLH" evidence="8">
    <location>
        <begin position="1150"/>
        <end position="1209"/>
    </location>
</feature>
<dbReference type="Pfam" id="PF00041">
    <property type="entry name" value="fn3"/>
    <property type="match status" value="4"/>
</dbReference>
<dbReference type="InterPro" id="IPR003961">
    <property type="entry name" value="FN3_dom"/>
</dbReference>
<gene>
    <name evidence="9" type="ORF">SAMN05216191_111117</name>
</gene>
<feature type="domain" description="Fibronectin type-III" evidence="7">
    <location>
        <begin position="624"/>
        <end position="717"/>
    </location>
</feature>
<dbReference type="PROSITE" id="PS50853">
    <property type="entry name" value="FN3"/>
    <property type="match status" value="4"/>
</dbReference>
<dbReference type="InterPro" id="IPR050964">
    <property type="entry name" value="Striated_Muscle_Regulatory"/>
</dbReference>
<dbReference type="Proteomes" id="UP000182783">
    <property type="component" value="Unassembled WGS sequence"/>
</dbReference>
<dbReference type="SUPFAM" id="SSF49265">
    <property type="entry name" value="Fibronectin type III"/>
    <property type="match status" value="3"/>
</dbReference>
<keyword evidence="4" id="KW-0119">Carbohydrate metabolism</keyword>
<feature type="domain" description="Fibronectin type-III" evidence="7">
    <location>
        <begin position="532"/>
        <end position="623"/>
    </location>
</feature>
<organism evidence="9 10">
    <name type="scientific">Paenibacillus jilunlii</name>
    <dbReference type="NCBI Taxonomy" id="682956"/>
    <lineage>
        <taxon>Bacteria</taxon>
        <taxon>Bacillati</taxon>
        <taxon>Bacillota</taxon>
        <taxon>Bacilli</taxon>
        <taxon>Bacillales</taxon>
        <taxon>Paenibacillaceae</taxon>
        <taxon>Paenibacillus</taxon>
    </lineage>
</organism>
<dbReference type="InterPro" id="IPR001119">
    <property type="entry name" value="SLH_dom"/>
</dbReference>
<reference evidence="9 10" key="1">
    <citation type="submission" date="2016-10" db="EMBL/GenBank/DDBJ databases">
        <authorList>
            <person name="de Groot N.N."/>
        </authorList>
    </citation>
    <scope>NUCLEOTIDE SEQUENCE [LARGE SCALE GENOMIC DNA]</scope>
    <source>
        <strain evidence="9 10">CGMCC 1.10239</strain>
    </source>
</reference>
<dbReference type="EMBL" id="FNGM01000011">
    <property type="protein sequence ID" value="SDM31981.1"/>
    <property type="molecule type" value="Genomic_DNA"/>
</dbReference>
<dbReference type="Pfam" id="PF00395">
    <property type="entry name" value="SLH"/>
    <property type="match status" value="3"/>
</dbReference>
<evidence type="ECO:0000256" key="4">
    <source>
        <dbReference type="ARBA" id="ARBA00023277"/>
    </source>
</evidence>
<accession>A0A1G9S9D3</accession>
<dbReference type="Pfam" id="PF12733">
    <property type="entry name" value="Cadherin-like"/>
    <property type="match status" value="3"/>
</dbReference>
<dbReference type="CDD" id="cd00063">
    <property type="entry name" value="FN3"/>
    <property type="match status" value="4"/>
</dbReference>
<dbReference type="SUPFAM" id="SSF81296">
    <property type="entry name" value="E set domains"/>
    <property type="match status" value="1"/>
</dbReference>
<dbReference type="InterPro" id="IPR025883">
    <property type="entry name" value="Cadherin-like_domain"/>
</dbReference>
<evidence type="ECO:0000256" key="1">
    <source>
        <dbReference type="ARBA" id="ARBA00022729"/>
    </source>
</evidence>
<evidence type="ECO:0000259" key="7">
    <source>
        <dbReference type="PROSITE" id="PS50853"/>
    </source>
</evidence>
<evidence type="ECO:0000313" key="10">
    <source>
        <dbReference type="Proteomes" id="UP000182783"/>
    </source>
</evidence>
<dbReference type="InterPro" id="IPR014756">
    <property type="entry name" value="Ig_E-set"/>
</dbReference>
<dbReference type="InterPro" id="IPR013783">
    <property type="entry name" value="Ig-like_fold"/>
</dbReference>
<dbReference type="InterPro" id="IPR036116">
    <property type="entry name" value="FN3_sf"/>
</dbReference>
<keyword evidence="3" id="KW-0136">Cellulose degradation</keyword>
<dbReference type="OrthoDB" id="663332at2"/>
<name>A0A1G9S9D3_9BACL</name>
<evidence type="ECO:0000256" key="2">
    <source>
        <dbReference type="ARBA" id="ARBA00022737"/>
    </source>
</evidence>
<dbReference type="PROSITE" id="PS51272">
    <property type="entry name" value="SLH"/>
    <property type="match status" value="3"/>
</dbReference>
<dbReference type="InterPro" id="IPR005102">
    <property type="entry name" value="Carbo-bd_X2"/>
</dbReference>
<protein>
    <submittedName>
        <fullName evidence="9">S-layer homology domain-containing protein</fullName>
    </submittedName>
</protein>
<keyword evidence="5" id="KW-0624">Polysaccharide degradation</keyword>
<dbReference type="GO" id="GO:0030245">
    <property type="term" value="P:cellulose catabolic process"/>
    <property type="evidence" value="ECO:0007669"/>
    <property type="project" value="UniProtKB-KW"/>
</dbReference>
<feature type="domain" description="Fibronectin type-III" evidence="7">
    <location>
        <begin position="719"/>
        <end position="806"/>
    </location>
</feature>
<dbReference type="Pfam" id="PF03442">
    <property type="entry name" value="CBM_X2"/>
    <property type="match status" value="1"/>
</dbReference>
<dbReference type="RefSeq" id="WP_062523342.1">
    <property type="nucleotide sequence ID" value="NZ_CP048429.1"/>
</dbReference>
<dbReference type="SMART" id="SM00060">
    <property type="entry name" value="FN3"/>
    <property type="match status" value="4"/>
</dbReference>
<feature type="region of interest" description="Disordered" evidence="6">
    <location>
        <begin position="896"/>
        <end position="916"/>
    </location>
</feature>
<evidence type="ECO:0000256" key="5">
    <source>
        <dbReference type="ARBA" id="ARBA00023326"/>
    </source>
</evidence>
<dbReference type="PANTHER" id="PTHR13817:SF151">
    <property type="entry name" value="TITIN"/>
    <property type="match status" value="1"/>
</dbReference>
<evidence type="ECO:0000256" key="6">
    <source>
        <dbReference type="SAM" id="MobiDB-lite"/>
    </source>
</evidence>
<sequence length="1341" mass="137479">MRIMRLAAAFFATSLLVVILPWIARADVSDSDATLKIFYEGAGTLSPAFSPEITEYTVHMRSSEPGYYTAATLSNEDASLAYSMNGSPWTPIGNYVSTGYLPTQRGNNTFQFKVTSSDNSTSKIYTAQVFYPNTNDANLWNLSVSPGSISPAFNPSTTAYTLNVPYATNSLGVNALADDPAASIKINGNPVLSGVSSSVPLNVGSNMVYVEVKSQDTSITKTYYLTVTRALPSTNADLSALSVQGHSLIPAFQSGVTAYALQDLGYDTGTIAVTPTASDSTAAISIQNSQGGYDPIPSGSLSAPLALSPGDNTIVIKVTAQDGLTEKLYSLNVHRKSNNALLSQLTALPGGLKESFTSHVFTYTLGDLTTDSLTVTPTLADTKGLVQISVNNGSYTPVSNGQGATVPLAAGTHTIHVKVSAEDTSYTNVYQLTVKRVQDSTLSPVSGTFDKYALNTAAGHYHDAETVLSLNGNLLTGLKLGTAVLDHAAYTLSGSTLTLHKEYLSTLAAGEHVFELVMDAGSHPLFTVAVKDTTPPVMAAPTAGDAAVTLKWAPVSGATGYKVFASTVPGTYGTVLAALGAGADSYSAAGLTNGTTYYFVVKAVNGGGDSAASAEVSATPQVPAPGGPVVQAVTAGDGQVHLVWEPVSGATGYNVYTSTTSGEYGAAAGTVAAAVYSYDAVGLTNGTTYYFVVKAVNGGGSSAASAEVSATPQVPVPGAPVLQTAVPGNGTVSLYWEPAAGASGYTIYQSTVPGNYDQPAGTVAGSVYSYNATGLTNGTKYYFTVKAANPGGGSALSNEASATPRTIPAAPAILSTTAGDGQVTIAFAAPADNGGSSVTSYEITASPGGSITTGSASPVTVTGLVNGTAYTFTVKAINGAGIGPASGPSNAVIPMAPASGERDPAEPAPPVTSRVPVAPAKEAPAPEVLTYVNGKIEDLSALSTVLTDNRQHSIVTLDQGKLDRILAEHPPGAEISVEFNNRSEVQAVELNGLLLRHLQQKQVAISVHTAKAAYRIPLQLISWDTVAGQPGTNTSAADVRIQIEIAAPHASLAGTARTAAAEGSFTYLAGPLDFSVNIINGSHTSGLSGFSAYVQRSFALPAGTDTSRATGIAIEPDGTVRHVPTRIVMQNGGYAAVISSLTNSTYAIVSHPVEFKDMAGHWAKAAVNDLGARMIAGGGGNGLFLPGREITRAEFAAVLVRGLGLPAVDGTSPFTDVSSSDWYSSAVQTASRHQLITGFEDGSFRPGDSITREQAMTMLAQAMQLTGLPAGNTGSSAAELPGGFTDGDEASAWALDSIAASLQAGLISGRSGTELAPQSHVTRAEAAVMLQRLLQKSGLIQ</sequence>
<dbReference type="Gene3D" id="2.60.40.10">
    <property type="entry name" value="Immunoglobulins"/>
    <property type="match status" value="6"/>
</dbReference>
<dbReference type="PANTHER" id="PTHR13817">
    <property type="entry name" value="TITIN"/>
    <property type="match status" value="1"/>
</dbReference>
<keyword evidence="2" id="KW-0677">Repeat</keyword>
<feature type="domain" description="SLH" evidence="8">
    <location>
        <begin position="1281"/>
        <end position="1341"/>
    </location>
</feature>
<keyword evidence="1" id="KW-0732">Signal</keyword>